<protein>
    <recommendedName>
        <fullName evidence="1">Polymerase nucleotidyl transferase domain-containing protein</fullName>
    </recommendedName>
</protein>
<organism evidence="2 3">
    <name type="scientific">Vallitalea longa</name>
    <dbReference type="NCBI Taxonomy" id="2936439"/>
    <lineage>
        <taxon>Bacteria</taxon>
        <taxon>Bacillati</taxon>
        <taxon>Bacillota</taxon>
        <taxon>Clostridia</taxon>
        <taxon>Lachnospirales</taxon>
        <taxon>Vallitaleaceae</taxon>
        <taxon>Vallitalea</taxon>
    </lineage>
</organism>
<dbReference type="Gene3D" id="3.30.460.10">
    <property type="entry name" value="Beta Polymerase, domain 2"/>
    <property type="match status" value="1"/>
</dbReference>
<dbReference type="RefSeq" id="WP_281817470.1">
    <property type="nucleotide sequence ID" value="NZ_BRLB01000012.1"/>
</dbReference>
<dbReference type="InterPro" id="IPR002934">
    <property type="entry name" value="Polymerase_NTP_transf_dom"/>
</dbReference>
<evidence type="ECO:0000313" key="3">
    <source>
        <dbReference type="Proteomes" id="UP001144256"/>
    </source>
</evidence>
<keyword evidence="3" id="KW-1185">Reference proteome</keyword>
<name>A0A9W5YDY0_9FIRM</name>
<dbReference type="Pfam" id="PF01909">
    <property type="entry name" value="NTP_transf_2"/>
    <property type="match status" value="1"/>
</dbReference>
<evidence type="ECO:0000313" key="2">
    <source>
        <dbReference type="EMBL" id="GKX30906.1"/>
    </source>
</evidence>
<dbReference type="Proteomes" id="UP001144256">
    <property type="component" value="Unassembled WGS sequence"/>
</dbReference>
<dbReference type="EMBL" id="BRLB01000012">
    <property type="protein sequence ID" value="GKX30906.1"/>
    <property type="molecule type" value="Genomic_DNA"/>
</dbReference>
<dbReference type="InterPro" id="IPR043519">
    <property type="entry name" value="NT_sf"/>
</dbReference>
<gene>
    <name evidence="2" type="ORF">SH1V18_33860</name>
</gene>
<comment type="caution">
    <text evidence="2">The sequence shown here is derived from an EMBL/GenBank/DDBJ whole genome shotgun (WGS) entry which is preliminary data.</text>
</comment>
<sequence length="127" mass="14774">MILNFHHKIIKNFVEKVYAYCKQNEFTMILKGSLLKGTATKFSDIDLVILGEIFEQQADELISLYGEPVMTNYTKNPKGILILLYKDTLSVDLDIRETVSEYELKNSRVLLRYDRNININNHEDIEG</sequence>
<dbReference type="GO" id="GO:0016779">
    <property type="term" value="F:nucleotidyltransferase activity"/>
    <property type="evidence" value="ECO:0007669"/>
    <property type="project" value="InterPro"/>
</dbReference>
<reference evidence="2" key="1">
    <citation type="submission" date="2022-06" db="EMBL/GenBank/DDBJ databases">
        <title>Vallitalea longa sp. nov., an anaerobic bacterium isolated from marine sediment.</title>
        <authorList>
            <person name="Hirano S."/>
            <person name="Terahara T."/>
            <person name="Mori K."/>
            <person name="Hamada M."/>
            <person name="Matsumoto R."/>
            <person name="Kobayashi T."/>
        </authorList>
    </citation>
    <scope>NUCLEOTIDE SEQUENCE</scope>
    <source>
        <strain evidence="2">SH18-1</strain>
    </source>
</reference>
<dbReference type="SUPFAM" id="SSF81301">
    <property type="entry name" value="Nucleotidyltransferase"/>
    <property type="match status" value="1"/>
</dbReference>
<dbReference type="AlphaFoldDB" id="A0A9W5YDY0"/>
<evidence type="ECO:0000259" key="1">
    <source>
        <dbReference type="Pfam" id="PF01909"/>
    </source>
</evidence>
<feature type="domain" description="Polymerase nucleotidyl transferase" evidence="1">
    <location>
        <begin position="25"/>
        <end position="62"/>
    </location>
</feature>
<proteinExistence type="predicted"/>
<accession>A0A9W5YDY0</accession>